<gene>
    <name evidence="1" type="ORF">BO95DRAFT_491669</name>
</gene>
<evidence type="ECO:0000313" key="2">
    <source>
        <dbReference type="Proteomes" id="UP000249057"/>
    </source>
</evidence>
<sequence length="332" mass="36772">MWFFPRQTSKKVAHSRSKTSSQTPIHALNTGSSAITAELSLIIALLRDNFTAHCGNAVACLSARLSGSNLSVQQLSTRLPGACLAILAFAYVFDIANQAFSVEEDALNKPKRPIPSGKMSVEGAYTRWILSWILFLILLHLTVGLQATTILVLWEGWVLLFYVWPRFDNWAARNLFTAVGAVLQLSLLDALLEDVELPSAEGSSLRWLLFSWLIMTIHVQEFHDMEGDRKAGRLTLPLVLDQRGQLWLRGVTAAGIACAAIANGSRIEYATMSLKPALLPLGLCHLLSMPAVAVRLVTLPVKEADKVTYKYYYTLATYTMLHFHVCVERDGL</sequence>
<accession>A0ACD1GFH2</accession>
<dbReference type="Proteomes" id="UP000249057">
    <property type="component" value="Unassembled WGS sequence"/>
</dbReference>
<keyword evidence="2" id="KW-1185">Reference proteome</keyword>
<name>A0ACD1GFH2_9EURO</name>
<organism evidence="1 2">
    <name type="scientific">Aspergillus brunneoviolaceus CBS 621.78</name>
    <dbReference type="NCBI Taxonomy" id="1450534"/>
    <lineage>
        <taxon>Eukaryota</taxon>
        <taxon>Fungi</taxon>
        <taxon>Dikarya</taxon>
        <taxon>Ascomycota</taxon>
        <taxon>Pezizomycotina</taxon>
        <taxon>Eurotiomycetes</taxon>
        <taxon>Eurotiomycetidae</taxon>
        <taxon>Eurotiales</taxon>
        <taxon>Aspergillaceae</taxon>
        <taxon>Aspergillus</taxon>
        <taxon>Aspergillus subgen. Circumdati</taxon>
    </lineage>
</organism>
<dbReference type="EMBL" id="KZ825327">
    <property type="protein sequence ID" value="RAH47932.1"/>
    <property type="molecule type" value="Genomic_DNA"/>
</dbReference>
<protein>
    <submittedName>
        <fullName evidence="1">Uncharacterized protein</fullName>
    </submittedName>
</protein>
<evidence type="ECO:0000313" key="1">
    <source>
        <dbReference type="EMBL" id="RAH47932.1"/>
    </source>
</evidence>
<reference evidence="1" key="1">
    <citation type="submission" date="2018-02" db="EMBL/GenBank/DDBJ databases">
        <title>The genomes of Aspergillus section Nigri reveals drivers in fungal speciation.</title>
        <authorList>
            <consortium name="DOE Joint Genome Institute"/>
            <person name="Vesth T.C."/>
            <person name="Nybo J."/>
            <person name="Theobald S."/>
            <person name="Brandl J."/>
            <person name="Frisvad J.C."/>
            <person name="Nielsen K.F."/>
            <person name="Lyhne E.K."/>
            <person name="Kogle M.E."/>
            <person name="Kuo A."/>
            <person name="Riley R."/>
            <person name="Clum A."/>
            <person name="Nolan M."/>
            <person name="Lipzen A."/>
            <person name="Salamov A."/>
            <person name="Henrissat B."/>
            <person name="Wiebenga A."/>
            <person name="De vries R.P."/>
            <person name="Grigoriev I.V."/>
            <person name="Mortensen U.H."/>
            <person name="Andersen M.R."/>
            <person name="Baker S.E."/>
        </authorList>
    </citation>
    <scope>NUCLEOTIDE SEQUENCE</scope>
    <source>
        <strain evidence="1">CBS 621.78</strain>
    </source>
</reference>
<proteinExistence type="predicted"/>